<feature type="region of interest" description="Disordered" evidence="1">
    <location>
        <begin position="24"/>
        <end position="48"/>
    </location>
</feature>
<sequence length="111" mass="12560">MNRTNLLFETTKTAPGSYECVTVRQQADPATEREQQQHSAEDASRQSFAIDPNIAATVAPEWAQQAQAIFFQSLQSNSAGGHAEYLKQMQLQFESMRQLLQQQLARFSQPR</sequence>
<evidence type="ECO:0000256" key="1">
    <source>
        <dbReference type="SAM" id="MobiDB-lite"/>
    </source>
</evidence>
<gene>
    <name evidence="2" type="ORF">ACFO3I_14310</name>
</gene>
<organism evidence="2 3">
    <name type="scientific">Rheinheimera marina</name>
    <dbReference type="NCBI Taxonomy" id="1774958"/>
    <lineage>
        <taxon>Bacteria</taxon>
        <taxon>Pseudomonadati</taxon>
        <taxon>Pseudomonadota</taxon>
        <taxon>Gammaproteobacteria</taxon>
        <taxon>Chromatiales</taxon>
        <taxon>Chromatiaceae</taxon>
        <taxon>Rheinheimera</taxon>
    </lineage>
</organism>
<comment type="caution">
    <text evidence="2">The sequence shown here is derived from an EMBL/GenBank/DDBJ whole genome shotgun (WGS) entry which is preliminary data.</text>
</comment>
<name>A0ABV9JPR5_9GAMM</name>
<protein>
    <submittedName>
        <fullName evidence="2">Uncharacterized protein</fullName>
    </submittedName>
</protein>
<accession>A0ABV9JPR5</accession>
<evidence type="ECO:0000313" key="3">
    <source>
        <dbReference type="Proteomes" id="UP001595962"/>
    </source>
</evidence>
<dbReference type="RefSeq" id="WP_377335025.1">
    <property type="nucleotide sequence ID" value="NZ_JBHSGB010000012.1"/>
</dbReference>
<reference evidence="3" key="1">
    <citation type="journal article" date="2019" name="Int. J. Syst. Evol. Microbiol.">
        <title>The Global Catalogue of Microorganisms (GCM) 10K type strain sequencing project: providing services to taxonomists for standard genome sequencing and annotation.</title>
        <authorList>
            <consortium name="The Broad Institute Genomics Platform"/>
            <consortium name="The Broad Institute Genome Sequencing Center for Infectious Disease"/>
            <person name="Wu L."/>
            <person name="Ma J."/>
        </authorList>
    </citation>
    <scope>NUCLEOTIDE SEQUENCE [LARGE SCALE GENOMIC DNA]</scope>
    <source>
        <strain evidence="3">DT28</strain>
    </source>
</reference>
<evidence type="ECO:0000313" key="2">
    <source>
        <dbReference type="EMBL" id="MFC4656185.1"/>
    </source>
</evidence>
<dbReference type="EMBL" id="JBHSGB010000012">
    <property type="protein sequence ID" value="MFC4656185.1"/>
    <property type="molecule type" value="Genomic_DNA"/>
</dbReference>
<keyword evidence="3" id="KW-1185">Reference proteome</keyword>
<proteinExistence type="predicted"/>
<feature type="compositionally biased region" description="Basic and acidic residues" evidence="1">
    <location>
        <begin position="30"/>
        <end position="44"/>
    </location>
</feature>
<dbReference type="Proteomes" id="UP001595962">
    <property type="component" value="Unassembled WGS sequence"/>
</dbReference>